<reference evidence="1" key="2">
    <citation type="journal article" date="2024" name="Antonie Van Leeuwenhoek">
        <title>Roseihalotalea indica gen. nov., sp. nov., a halophilic Bacteroidetes from mesopelagic Southwest Indian Ocean with higher carbohydrate metabolic potential.</title>
        <authorList>
            <person name="Chen B."/>
            <person name="Zhang M."/>
            <person name="Lin D."/>
            <person name="Ye J."/>
            <person name="Tang K."/>
        </authorList>
    </citation>
    <scope>NUCLEOTIDE SEQUENCE</scope>
    <source>
        <strain evidence="1">TK19036</strain>
    </source>
</reference>
<evidence type="ECO:0000313" key="1">
    <source>
        <dbReference type="EMBL" id="WKN39573.1"/>
    </source>
</evidence>
<protein>
    <submittedName>
        <fullName evidence="1">Uncharacterized protein</fullName>
    </submittedName>
</protein>
<accession>A0AA49GTI0</accession>
<proteinExistence type="predicted"/>
<name>A0AA49GTI0_9BACT</name>
<reference evidence="1" key="1">
    <citation type="journal article" date="2023" name="Comput. Struct. Biotechnol. J.">
        <title>Discovery of a novel marine Bacteroidetes with a rich repertoire of carbohydrate-active enzymes.</title>
        <authorList>
            <person name="Chen B."/>
            <person name="Liu G."/>
            <person name="Chen Q."/>
            <person name="Wang H."/>
            <person name="Liu L."/>
            <person name="Tang K."/>
        </authorList>
    </citation>
    <scope>NUCLEOTIDE SEQUENCE</scope>
    <source>
        <strain evidence="1">TK19036</strain>
    </source>
</reference>
<gene>
    <name evidence="1" type="ORF">K4G66_12810</name>
</gene>
<organism evidence="1">
    <name type="scientific">Roseihalotalea indica</name>
    <dbReference type="NCBI Taxonomy" id="2867963"/>
    <lineage>
        <taxon>Bacteria</taxon>
        <taxon>Pseudomonadati</taxon>
        <taxon>Bacteroidota</taxon>
        <taxon>Cytophagia</taxon>
        <taxon>Cytophagales</taxon>
        <taxon>Catalimonadaceae</taxon>
        <taxon>Roseihalotalea</taxon>
    </lineage>
</organism>
<sequence>MLTSCSKEEEVVDDPGAAPVIPSSATFAMDLSAFPSEEGANNGRLEESKMHYGFAAINFVFWQSWLTVHLSVPVVAFKAALDQEATYIPAEKRWVWSFEVSEGQHTYEASLYAKVNDESVQWEMYVSKSDGFQDFLWYKGTSALDGTEGSWTVSIEPEKNAREGLFIEWEKEDDEVASIKYTSIDKDSENKDSYIAYGKTSDVDFDAYYHVYISSEENIMKIDFNSETKIGRVQSQKHFQDDAWHCWNSELADVDCED</sequence>
<dbReference type="EMBL" id="CP120682">
    <property type="protein sequence ID" value="WKN39573.1"/>
    <property type="molecule type" value="Genomic_DNA"/>
</dbReference>
<dbReference type="AlphaFoldDB" id="A0AA49GTI0"/>